<gene>
    <name evidence="1" type="ORF">SPELUC_LOCUS5081</name>
</gene>
<protein>
    <submittedName>
        <fullName evidence="1">17457_t:CDS:1</fullName>
    </submittedName>
</protein>
<name>A0ACA9LW63_9GLOM</name>
<accession>A0ACA9LW63</accession>
<feature type="non-terminal residue" evidence="1">
    <location>
        <position position="1"/>
    </location>
</feature>
<dbReference type="EMBL" id="CAJVPW010004937">
    <property type="protein sequence ID" value="CAG8547795.1"/>
    <property type="molecule type" value="Genomic_DNA"/>
</dbReference>
<evidence type="ECO:0000313" key="1">
    <source>
        <dbReference type="EMBL" id="CAG8547795.1"/>
    </source>
</evidence>
<keyword evidence="2" id="KW-1185">Reference proteome</keyword>
<organism evidence="1 2">
    <name type="scientific">Cetraspora pellucida</name>
    <dbReference type="NCBI Taxonomy" id="1433469"/>
    <lineage>
        <taxon>Eukaryota</taxon>
        <taxon>Fungi</taxon>
        <taxon>Fungi incertae sedis</taxon>
        <taxon>Mucoromycota</taxon>
        <taxon>Glomeromycotina</taxon>
        <taxon>Glomeromycetes</taxon>
        <taxon>Diversisporales</taxon>
        <taxon>Gigasporaceae</taxon>
        <taxon>Cetraspora</taxon>
    </lineage>
</organism>
<proteinExistence type="predicted"/>
<sequence>ETNRMLSNMRNYPYKYILSILFLILEIFPISTLSESRNSTRLNQINVCPAPLIASPIYNYTGQTCFGGCCIPCPYINNFYPEGHIDMIYTVLSVLRVISFVCIAIIVLSYLVLPNKREHPAMIVLIFNICLLAFIGINFFYIGNHKSIQCADDFTQSTMKNNVLCGVQAITNNISFDFGAVCMVSKNISKELFWGPLAMFVIPAFLIHIITFIYVAKAQWMLARDFEDSSLGTIITNSTGTLDHVTSQDVLNVIKIQWRSLLLAMILLITYIIFMVTLTATSQLSPLLSSTTDVNSWIVDWLNCLKNHLSTNDGQNQCAYISNGRVPNIVFLTIAELLTASVGISIFLVFGTSIGLLMEWKNWFNKIFGSVEKNHSNIFL</sequence>
<reference evidence="1" key="1">
    <citation type="submission" date="2021-06" db="EMBL/GenBank/DDBJ databases">
        <authorList>
            <person name="Kallberg Y."/>
            <person name="Tangrot J."/>
            <person name="Rosling A."/>
        </authorList>
    </citation>
    <scope>NUCLEOTIDE SEQUENCE</scope>
    <source>
        <strain evidence="1">28 12/20/2015</strain>
    </source>
</reference>
<evidence type="ECO:0000313" key="2">
    <source>
        <dbReference type="Proteomes" id="UP000789366"/>
    </source>
</evidence>
<dbReference type="Proteomes" id="UP000789366">
    <property type="component" value="Unassembled WGS sequence"/>
</dbReference>
<comment type="caution">
    <text evidence="1">The sequence shown here is derived from an EMBL/GenBank/DDBJ whole genome shotgun (WGS) entry which is preliminary data.</text>
</comment>